<dbReference type="PANTHER" id="PTHR33452">
    <property type="entry name" value="OXIDOREDUCTASE CATD-RELATED"/>
    <property type="match status" value="1"/>
</dbReference>
<name>A0A3M9NB19_9BACT</name>
<evidence type="ECO:0000256" key="2">
    <source>
        <dbReference type="ARBA" id="ARBA00006679"/>
    </source>
</evidence>
<keyword evidence="9" id="KW-1185">Reference proteome</keyword>
<evidence type="ECO:0000313" key="8">
    <source>
        <dbReference type="EMBL" id="RNI34497.1"/>
    </source>
</evidence>
<dbReference type="PANTHER" id="PTHR33452:SF1">
    <property type="entry name" value="INNER MEMBRANE PROTEIN YPHA-RELATED"/>
    <property type="match status" value="1"/>
</dbReference>
<feature type="transmembrane region" description="Helical" evidence="7">
    <location>
        <begin position="111"/>
        <end position="130"/>
    </location>
</feature>
<dbReference type="InterPro" id="IPR032808">
    <property type="entry name" value="DoxX"/>
</dbReference>
<dbReference type="AlphaFoldDB" id="A0A3M9NB19"/>
<evidence type="ECO:0000256" key="6">
    <source>
        <dbReference type="ARBA" id="ARBA00023136"/>
    </source>
</evidence>
<dbReference type="OrthoDB" id="9813193at2"/>
<sequence>MKLNNDSTIGKDIGLLILRVAFAFALFYGHGFGKLSVIFGGQEIHFMDPIGIGAKLSFSLAAFAEGICAIFLLVGLFSRFASFILAINFVVIFWFHAFVAKDGFNVLELRLLYLCCFLALLFTGPGRISLDQLLFSKRKSIFYK</sequence>
<evidence type="ECO:0000256" key="7">
    <source>
        <dbReference type="SAM" id="Phobius"/>
    </source>
</evidence>
<dbReference type="Pfam" id="PF07681">
    <property type="entry name" value="DoxX"/>
    <property type="match status" value="1"/>
</dbReference>
<accession>A0A3M9NB19</accession>
<proteinExistence type="inferred from homology"/>
<feature type="transmembrane region" description="Helical" evidence="7">
    <location>
        <begin position="12"/>
        <end position="30"/>
    </location>
</feature>
<evidence type="ECO:0000313" key="9">
    <source>
        <dbReference type="Proteomes" id="UP000267223"/>
    </source>
</evidence>
<organism evidence="8 9">
    <name type="scientific">Hanamia caeni</name>
    <dbReference type="NCBI Taxonomy" id="2294116"/>
    <lineage>
        <taxon>Bacteria</taxon>
        <taxon>Pseudomonadati</taxon>
        <taxon>Bacteroidota</taxon>
        <taxon>Chitinophagia</taxon>
        <taxon>Chitinophagales</taxon>
        <taxon>Chitinophagaceae</taxon>
        <taxon>Hanamia</taxon>
    </lineage>
</organism>
<reference evidence="8 9" key="1">
    <citation type="submission" date="2018-11" db="EMBL/GenBank/DDBJ databases">
        <title>Draft genome sequence of Ferruginibacter sp. BO-59.</title>
        <authorList>
            <person name="Im W.T."/>
        </authorList>
    </citation>
    <scope>NUCLEOTIDE SEQUENCE [LARGE SCALE GENOMIC DNA]</scope>
    <source>
        <strain evidence="8 9">BO-59</strain>
    </source>
</reference>
<evidence type="ECO:0000256" key="3">
    <source>
        <dbReference type="ARBA" id="ARBA00022475"/>
    </source>
</evidence>
<dbReference type="RefSeq" id="WP_123121556.1">
    <property type="nucleotide sequence ID" value="NZ_RJJR01000013.1"/>
</dbReference>
<protein>
    <submittedName>
        <fullName evidence="8">DoxX family protein</fullName>
    </submittedName>
</protein>
<feature type="transmembrane region" description="Helical" evidence="7">
    <location>
        <begin position="80"/>
        <end position="99"/>
    </location>
</feature>
<dbReference type="GO" id="GO:0005886">
    <property type="term" value="C:plasma membrane"/>
    <property type="evidence" value="ECO:0007669"/>
    <property type="project" value="UniProtKB-SubCell"/>
</dbReference>
<evidence type="ECO:0000256" key="5">
    <source>
        <dbReference type="ARBA" id="ARBA00022989"/>
    </source>
</evidence>
<keyword evidence="3" id="KW-1003">Cell membrane</keyword>
<dbReference type="EMBL" id="RJJR01000013">
    <property type="protein sequence ID" value="RNI34497.1"/>
    <property type="molecule type" value="Genomic_DNA"/>
</dbReference>
<dbReference type="InterPro" id="IPR051907">
    <property type="entry name" value="DoxX-like_oxidoreductase"/>
</dbReference>
<comment type="caution">
    <text evidence="8">The sequence shown here is derived from an EMBL/GenBank/DDBJ whole genome shotgun (WGS) entry which is preliminary data.</text>
</comment>
<comment type="similarity">
    <text evidence="2">Belongs to the DoxX family.</text>
</comment>
<keyword evidence="6 7" id="KW-0472">Membrane</keyword>
<gene>
    <name evidence="8" type="ORF">EFY79_15045</name>
</gene>
<dbReference type="Proteomes" id="UP000267223">
    <property type="component" value="Unassembled WGS sequence"/>
</dbReference>
<feature type="transmembrane region" description="Helical" evidence="7">
    <location>
        <begin position="50"/>
        <end position="73"/>
    </location>
</feature>
<evidence type="ECO:0000256" key="4">
    <source>
        <dbReference type="ARBA" id="ARBA00022692"/>
    </source>
</evidence>
<keyword evidence="4 7" id="KW-0812">Transmembrane</keyword>
<comment type="subcellular location">
    <subcellularLocation>
        <location evidence="1">Cell membrane</location>
        <topology evidence="1">Multi-pass membrane protein</topology>
    </subcellularLocation>
</comment>
<evidence type="ECO:0000256" key="1">
    <source>
        <dbReference type="ARBA" id="ARBA00004651"/>
    </source>
</evidence>
<keyword evidence="5 7" id="KW-1133">Transmembrane helix</keyword>